<dbReference type="GO" id="GO:0005096">
    <property type="term" value="F:GTPase activator activity"/>
    <property type="evidence" value="ECO:0007669"/>
    <property type="project" value="InterPro"/>
</dbReference>
<dbReference type="VEuPathDB" id="AmoebaDB:KM1_032080"/>
<dbReference type="OMA" id="IIRTSHC"/>
<gene>
    <name evidence="2" type="ORF">CL6EHI_140360</name>
</gene>
<dbReference type="AlphaFoldDB" id="A0A5K1TU62"/>
<dbReference type="VEuPathDB" id="AmoebaDB:EHI_140360"/>
<dbReference type="PANTHER" id="PTHR21344">
    <property type="entry name" value="RAL GTPASE-ACTIVATING PROTEIN SUBUNIT BETA"/>
    <property type="match status" value="1"/>
</dbReference>
<dbReference type="EMBL" id="BDEQ01000001">
    <property type="protein sequence ID" value="GAT96164.1"/>
    <property type="molecule type" value="Genomic_DNA"/>
</dbReference>
<dbReference type="PANTHER" id="PTHR21344:SF1">
    <property type="entry name" value="RAL GTPASE-ACTIVATING PROTEIN SUBUNIT BETA"/>
    <property type="match status" value="1"/>
</dbReference>
<name>A0A5K1TU62_ENTHI</name>
<dbReference type="InterPro" id="IPR046859">
    <property type="entry name" value="RGPA/RALGAPB_N"/>
</dbReference>
<dbReference type="VEuPathDB" id="AmoebaDB:EHI7A_060280"/>
<evidence type="ECO:0000259" key="1">
    <source>
        <dbReference type="Pfam" id="PF20412"/>
    </source>
</evidence>
<dbReference type="VEuPathDB" id="AmoebaDB:EHI5A_051490"/>
<dbReference type="InterPro" id="IPR039930">
    <property type="entry name" value="RALGAPB"/>
</dbReference>
<reference evidence="2 3" key="1">
    <citation type="submission" date="2016-05" db="EMBL/GenBank/DDBJ databases">
        <title>First whole genome sequencing of Entamoeba histolytica HM1:IMSS-clone-6.</title>
        <authorList>
            <person name="Mukherjee Avik.K."/>
            <person name="Izumyama S."/>
            <person name="Nakada-Tsukui K."/>
            <person name="Nozaki T."/>
        </authorList>
    </citation>
    <scope>NUCLEOTIDE SEQUENCE [LARGE SCALE GENOMIC DNA]</scope>
    <source>
        <strain evidence="2 3">HM1:IMSS clone 6</strain>
    </source>
</reference>
<dbReference type="VEuPathDB" id="AmoebaDB:EHI8A_090590"/>
<dbReference type="Proteomes" id="UP000078387">
    <property type="component" value="Unassembled WGS sequence"/>
</dbReference>
<feature type="domain" description="Ral GTPase-activating protein subunit alpha/beta N-terminal" evidence="1">
    <location>
        <begin position="134"/>
        <end position="247"/>
    </location>
</feature>
<proteinExistence type="predicted"/>
<accession>A0A5K1TU62</accession>
<comment type="caution">
    <text evidence="2">The sequence shown here is derived from an EMBL/GenBank/DDBJ whole genome shotgun (WGS) entry which is preliminary data.</text>
</comment>
<protein>
    <recommendedName>
        <fullName evidence="1">Ral GTPase-activating protein subunit alpha/beta N-terminal domain-containing protein</fullName>
    </recommendedName>
</protein>
<dbReference type="Pfam" id="PF20412">
    <property type="entry name" value="RALGAPB_N"/>
    <property type="match status" value="1"/>
</dbReference>
<evidence type="ECO:0000313" key="3">
    <source>
        <dbReference type="Proteomes" id="UP000078387"/>
    </source>
</evidence>
<sequence length="1092" mass="125326">MFLEILAQTHLLEHSPSTNILQLLPLQSKAEVLTTIFRELLDNKENSQAMIKAKPHLLFFYELIGSCFSLPLSHSILTQRGLDIYKNWTNEKGFRPKPVDDDFNGFLIIIIKQMSQFFENEPTTMMEQEDMRNSLSVQILLFIRQIYVTYHDSFSPEVNDTIVRVLIGICKKYFEHLKLQENSNEFHAEVELSLYILHESWMLSEEMNMDLWEVIWRNYSVWSNEVETISQWYGLQQSLTETVLNNIGKNLDTVEFEVQWLPWHNEHVLDKFIMNLSTKYINYAFIRFSRFIGNCITKSQKIALHATHANKLLIETFYDYPAEVCDGNIVLKIYGDFLFQTMVINREKYDDTVNMACDTILKLFVNFAPRTTFKTEYVSNLYAGLISILDTPNPVSITVLSYPLILDLPLPGVEMLYPHYIRYMYEVITKVNPQPLLRANLYQILAKIIPRMTFYASRPLPIVTNEIFKDYSQMVNMVEEILSKQLKDENDLQLVIDLFEVSRIYLSEIKSISFTELLLSLLTRQFSQWTNSTTLIKIPQIGSSFYKLYQTSASLNLKNNKYLVNLSDTLMKCYCNLITEANFQISKVGAFVIDMNLLLRYIFGLIGYVPTVSFGNYSRVIDRLNILSNEASHEVSDSITMFNKNITINKVNTILYSHSPICELSIGISAPELLQYHSIFVSSENSLVTLIDLPAFFLQPELPMLMIIRTSHSQTVCGVQLMPPVPLPDIPEQQNVTGKEITFEVSNNGYYKFKGIEGISKITDVKPYSEKAQQLINSLKSVKSDLIPIDPYQDIPTIDINTTTFPTPLSTYTVAKLCCALNVFPNTTTLKQIPFSQDFISKTLVELDRIATRPQYIVSLVNIKDEQIVDNTKEFEWFVQRLGWIVKVADGSYNLFPESIMNLKQDIVALPMVSTPTEQIIFCPNSRIKKLETQQKLWKLSDVIILWGNCSETTQQWAMDSIVQGKQFIVIEPLPDGRYAIYNEDILGVDYVVLSAEGLITFVTGTIRSIIQHSETTYSNASRRQGIISHVYNTMASPLTPVNFVFDANTFKLPPAPIISFGPSDFKIQNGCKSKAVMACLNRTFENNQSNQ</sequence>
<evidence type="ECO:0000313" key="2">
    <source>
        <dbReference type="EMBL" id="GAT96164.1"/>
    </source>
</evidence>
<organism evidence="2 3">
    <name type="scientific">Entamoeba histolytica</name>
    <dbReference type="NCBI Taxonomy" id="5759"/>
    <lineage>
        <taxon>Eukaryota</taxon>
        <taxon>Amoebozoa</taxon>
        <taxon>Evosea</taxon>
        <taxon>Archamoebae</taxon>
        <taxon>Mastigamoebida</taxon>
        <taxon>Entamoebidae</taxon>
        <taxon>Entamoeba</taxon>
    </lineage>
</organism>